<proteinExistence type="predicted"/>
<dbReference type="Proteomes" id="UP000298663">
    <property type="component" value="Unassembled WGS sequence"/>
</dbReference>
<protein>
    <submittedName>
        <fullName evidence="1">Uncharacterized protein</fullName>
    </submittedName>
</protein>
<gene>
    <name evidence="1" type="ORF">L596_029424</name>
</gene>
<dbReference type="AlphaFoldDB" id="A0A4U5LUM0"/>
<reference evidence="1 2" key="1">
    <citation type="journal article" date="2015" name="Genome Biol.">
        <title>Comparative genomics of Steinernema reveals deeply conserved gene regulatory networks.</title>
        <authorList>
            <person name="Dillman A.R."/>
            <person name="Macchietto M."/>
            <person name="Porter C.F."/>
            <person name="Rogers A."/>
            <person name="Williams B."/>
            <person name="Antoshechkin I."/>
            <person name="Lee M.M."/>
            <person name="Goodwin Z."/>
            <person name="Lu X."/>
            <person name="Lewis E.E."/>
            <person name="Goodrich-Blair H."/>
            <person name="Stock S.P."/>
            <person name="Adams B.J."/>
            <person name="Sternberg P.W."/>
            <person name="Mortazavi A."/>
        </authorList>
    </citation>
    <scope>NUCLEOTIDE SEQUENCE [LARGE SCALE GENOMIC DNA]</scope>
    <source>
        <strain evidence="1 2">ALL</strain>
    </source>
</reference>
<keyword evidence="2" id="KW-1185">Reference proteome</keyword>
<organism evidence="1 2">
    <name type="scientific">Steinernema carpocapsae</name>
    <name type="common">Entomopathogenic nematode</name>
    <dbReference type="NCBI Taxonomy" id="34508"/>
    <lineage>
        <taxon>Eukaryota</taxon>
        <taxon>Metazoa</taxon>
        <taxon>Ecdysozoa</taxon>
        <taxon>Nematoda</taxon>
        <taxon>Chromadorea</taxon>
        <taxon>Rhabditida</taxon>
        <taxon>Tylenchina</taxon>
        <taxon>Panagrolaimomorpha</taxon>
        <taxon>Strongyloidoidea</taxon>
        <taxon>Steinernematidae</taxon>
        <taxon>Steinernema</taxon>
    </lineage>
</organism>
<accession>A0A4U5LUM0</accession>
<evidence type="ECO:0000313" key="2">
    <source>
        <dbReference type="Proteomes" id="UP000298663"/>
    </source>
</evidence>
<dbReference type="EMBL" id="AZBU02000012">
    <property type="protein sequence ID" value="TKR59807.1"/>
    <property type="molecule type" value="Genomic_DNA"/>
</dbReference>
<reference evidence="1 2" key="2">
    <citation type="journal article" date="2019" name="G3 (Bethesda)">
        <title>Hybrid Assembly of the Genome of the Entomopathogenic Nematode Steinernema carpocapsae Identifies the X-Chromosome.</title>
        <authorList>
            <person name="Serra L."/>
            <person name="Macchietto M."/>
            <person name="Macias-Munoz A."/>
            <person name="McGill C.J."/>
            <person name="Rodriguez I.M."/>
            <person name="Rodriguez B."/>
            <person name="Murad R."/>
            <person name="Mortazavi A."/>
        </authorList>
    </citation>
    <scope>NUCLEOTIDE SEQUENCE [LARGE SCALE GENOMIC DNA]</scope>
    <source>
        <strain evidence="1 2">ALL</strain>
    </source>
</reference>
<sequence>MDRTNLRIEDVVLAIRDVCLEDPEYSALIQDIHRLIEAKTHAELTVDRLNTIFRCQESSLLDAYLLSLSTIPYVKIKELDGRYYVQWLSEPSHLSSDLLLYLIKTNGSMYLSALDRFCKRFSGMGLESLLDLWSEKSVFAGLVEVFDGKVRIERDYNNDDCLLIYDPRAIQEEKDSEDCNINVTLEEIIISLHDLCVKGAVPVQISHFHASLEKRHEATINLQKLNGNASARWIISMGGITREILIYLIKMKRKAALTDLDKFCFKLCQTSIHKLLGLYPTVFEAVEALFQSLVRVEMDMRGFDYVFVYRDLIVNPALKNLLEDIIILIHENCQNPNMSISVVSLHQQLEQWRGENVSVQDLNQIFHIDASDISEVYRIALQGLAAVHISPKKREYIVWQLPSIGDVSKEILLYLVRTKRRINYSDLDNFCRRLCQRSIDKLTAPYRSIEEAIQHLFKGKVCVAMNDDGEDYVLSYGWSNVRNPKVARSTQRSESNRESTNKEDVILLKKNEIESRWKEILTLCAPIYEKRLWVVSEAFYSRPISWDELAVMLQVYHAKSGLEVLQKTFSEIDTVWDPCKNDRLIFYPKGQTPKQSRDFLYHEFFEIVKELKEAKLEKIEEEMWKRHQVELDNTMMIRLFNSYGSNNLEVLKNSREFPKNCSLDGNVIRCDLEDRIASTQTDSNDDNGFPVVNDFIDFLRESGVSVMITDIQKVINRNKKNSKKIIYSYGESVRSARMLVMMSEGKLEFILKNDVPFIQLANDKETQKEVFYIPTFDHLQGLETWSDQSIRYENIDYILSDPKSDVDLSREYEREMEQLDFY</sequence>
<dbReference type="OrthoDB" id="10661965at2759"/>
<comment type="caution">
    <text evidence="1">The sequence shown here is derived from an EMBL/GenBank/DDBJ whole genome shotgun (WGS) entry which is preliminary data.</text>
</comment>
<evidence type="ECO:0000313" key="1">
    <source>
        <dbReference type="EMBL" id="TKR59807.1"/>
    </source>
</evidence>
<name>A0A4U5LUM0_STECR</name>